<sequence>MINGASIAARESAAGVGIGGIAFLFVLMIGLLVVISLIAYLCSSAARRGELPRGRLRYRAGVVLSSCAAICVYLWGLLHMPSDEAVYLRKACADAGGEERASRVDGYETSYVPLRFVCRVDGDGGFSTIPSWINPTVGVLCSLALITAAASATRAPTGHRSKQTTPKGNSNP</sequence>
<dbReference type="RefSeq" id="WP_163086137.1">
    <property type="nucleotide sequence ID" value="NZ_JAAGNA010000161.1"/>
</dbReference>
<dbReference type="AlphaFoldDB" id="A0A9X5CFR4"/>
<evidence type="ECO:0000256" key="1">
    <source>
        <dbReference type="SAM" id="Phobius"/>
    </source>
</evidence>
<evidence type="ECO:0000313" key="2">
    <source>
        <dbReference type="EMBL" id="NEC47829.1"/>
    </source>
</evidence>
<feature type="transmembrane region" description="Helical" evidence="1">
    <location>
        <begin position="58"/>
        <end position="78"/>
    </location>
</feature>
<gene>
    <name evidence="2" type="ORF">G3I18_04450</name>
</gene>
<comment type="caution">
    <text evidence="2">The sequence shown here is derived from an EMBL/GenBank/DDBJ whole genome shotgun (WGS) entry which is preliminary data.</text>
</comment>
<feature type="transmembrane region" description="Helical" evidence="1">
    <location>
        <begin position="132"/>
        <end position="152"/>
    </location>
</feature>
<dbReference type="EMBL" id="JAAGNA010000161">
    <property type="protein sequence ID" value="NEC47829.1"/>
    <property type="molecule type" value="Genomic_DNA"/>
</dbReference>
<dbReference type="Proteomes" id="UP000471745">
    <property type="component" value="Unassembled WGS sequence"/>
</dbReference>
<accession>A0A9X5CFR4</accession>
<keyword evidence="1" id="KW-1133">Transmembrane helix</keyword>
<protein>
    <submittedName>
        <fullName evidence="2">Uncharacterized protein</fullName>
    </submittedName>
</protein>
<keyword evidence="1" id="KW-0812">Transmembrane</keyword>
<evidence type="ECO:0000313" key="3">
    <source>
        <dbReference type="Proteomes" id="UP000471745"/>
    </source>
</evidence>
<name>A0A9X5CFR4_9ACTN</name>
<reference evidence="2 3" key="1">
    <citation type="submission" date="2020-01" db="EMBL/GenBank/DDBJ databases">
        <title>Insect and environment-associated Actinomycetes.</title>
        <authorList>
            <person name="Currrie C."/>
            <person name="Chevrette M."/>
            <person name="Carlson C."/>
            <person name="Stubbendieck R."/>
            <person name="Wendt-Pienkowski E."/>
        </authorList>
    </citation>
    <scope>NUCLEOTIDE SEQUENCE [LARGE SCALE GENOMIC DNA]</scope>
    <source>
        <strain evidence="2 3">SID8189</strain>
    </source>
</reference>
<organism evidence="2 3">
    <name type="scientific">Actinospica acidiphila</name>
    <dbReference type="NCBI Taxonomy" id="304899"/>
    <lineage>
        <taxon>Bacteria</taxon>
        <taxon>Bacillati</taxon>
        <taxon>Actinomycetota</taxon>
        <taxon>Actinomycetes</taxon>
        <taxon>Catenulisporales</taxon>
        <taxon>Actinospicaceae</taxon>
        <taxon>Actinospica</taxon>
    </lineage>
</organism>
<feature type="transmembrane region" description="Helical" evidence="1">
    <location>
        <begin position="20"/>
        <end position="46"/>
    </location>
</feature>
<keyword evidence="1" id="KW-0472">Membrane</keyword>
<keyword evidence="3" id="KW-1185">Reference proteome</keyword>
<proteinExistence type="predicted"/>